<dbReference type="InterPro" id="IPR018750">
    <property type="entry name" value="DUF2306_membrane"/>
</dbReference>
<dbReference type="Proteomes" id="UP000027602">
    <property type="component" value="Chromosome"/>
</dbReference>
<dbReference type="STRING" id="796606.BMMGA3_14850"/>
<dbReference type="HOGENOM" id="CLU_078522_1_1_9"/>
<feature type="transmembrane region" description="Helical" evidence="1">
    <location>
        <begin position="12"/>
        <end position="32"/>
    </location>
</feature>
<evidence type="ECO:0000256" key="1">
    <source>
        <dbReference type="SAM" id="Phobius"/>
    </source>
</evidence>
<reference evidence="2 3" key="1">
    <citation type="journal article" date="2015" name="BMC Genomics">
        <title>Transcriptome analysis of thermophilic methylotrophic Bacillus methanolicus MGA3 using RNA-sequencing provides detailed insights into its previously uncharted transcriptional landscape.</title>
        <authorList>
            <person name="Irla M."/>
            <person name="Neshat A."/>
            <person name="Brautaset T."/>
            <person name="Ruckert C."/>
            <person name="Kalinowski J."/>
            <person name="Wendisch V.F."/>
        </authorList>
    </citation>
    <scope>NUCLEOTIDE SEQUENCE [LARGE SCALE GENOMIC DNA]</scope>
    <source>
        <strain evidence="3">MGA3 / ATCC 53907</strain>
    </source>
</reference>
<feature type="transmembrane region" description="Helical" evidence="1">
    <location>
        <begin position="52"/>
        <end position="75"/>
    </location>
</feature>
<organism evidence="2 3">
    <name type="scientific">Bacillus methanolicus (strain MGA3 / ATCC 53907)</name>
    <dbReference type="NCBI Taxonomy" id="796606"/>
    <lineage>
        <taxon>Bacteria</taxon>
        <taxon>Bacillati</taxon>
        <taxon>Bacillota</taxon>
        <taxon>Bacilli</taxon>
        <taxon>Bacillales</taxon>
        <taxon>Bacillaceae</taxon>
        <taxon>Bacillus</taxon>
    </lineage>
</organism>
<protein>
    <submittedName>
        <fullName evidence="2">Putative membrane protein</fullName>
    </submittedName>
</protein>
<feature type="transmembrane region" description="Helical" evidence="1">
    <location>
        <begin position="154"/>
        <end position="177"/>
    </location>
</feature>
<feature type="transmembrane region" description="Helical" evidence="1">
    <location>
        <begin position="183"/>
        <end position="205"/>
    </location>
</feature>
<dbReference type="KEGG" id="bmet:BMMGA3_14850"/>
<keyword evidence="1" id="KW-0812">Transmembrane</keyword>
<keyword evidence="1" id="KW-0472">Membrane</keyword>
<sequence length="222" mass="26051">MKKSIGSKIGIGLLSLFIIVFVIYAIVQYFIFGPQTSPYIKEKQEIVKGFQYHPWIYILYIHIFFGIFALILGPFQFSKKLHQKKKELHRNIGKIYVFSIFIASMVGLYLSFYGTGGIVSVIGFYTLDIAWIITTLIGFLKIRKKEIQSHNEWMLRSYAVTFTFVTFRIWGMFALMISHERGFLYGLTIIFSWVLNILIAQWIILRSKKRIDIYNEIKTTVR</sequence>
<dbReference type="EMBL" id="CP007739">
    <property type="protein sequence ID" value="AIE61327.1"/>
    <property type="molecule type" value="Genomic_DNA"/>
</dbReference>
<feature type="transmembrane region" description="Helical" evidence="1">
    <location>
        <begin position="118"/>
        <end position="142"/>
    </location>
</feature>
<evidence type="ECO:0000313" key="3">
    <source>
        <dbReference type="Proteomes" id="UP000027602"/>
    </source>
</evidence>
<accession>A0A068M0P7</accession>
<proteinExistence type="predicted"/>
<dbReference type="RefSeq" id="WP_051744920.1">
    <property type="nucleotide sequence ID" value="NZ_CP007739.1"/>
</dbReference>
<dbReference type="AlphaFoldDB" id="A0A068M0P7"/>
<dbReference type="eggNOG" id="COG5395">
    <property type="taxonomic scope" value="Bacteria"/>
</dbReference>
<evidence type="ECO:0000313" key="2">
    <source>
        <dbReference type="EMBL" id="AIE61327.1"/>
    </source>
</evidence>
<keyword evidence="3" id="KW-1185">Reference proteome</keyword>
<name>A0A068M0P7_BACMM</name>
<dbReference type="Pfam" id="PF10067">
    <property type="entry name" value="DUF2306"/>
    <property type="match status" value="1"/>
</dbReference>
<gene>
    <name evidence="2" type="ORF">BMMGA3_14850</name>
</gene>
<keyword evidence="1" id="KW-1133">Transmembrane helix</keyword>
<feature type="transmembrane region" description="Helical" evidence="1">
    <location>
        <begin position="95"/>
        <end position="112"/>
    </location>
</feature>